<dbReference type="WBParaSite" id="MCU_010404-RA">
    <property type="protein sequence ID" value="MCU_010404-RA"/>
    <property type="gene ID" value="MCU_010404"/>
</dbReference>
<reference evidence="1" key="1">
    <citation type="submission" date="2019-11" db="UniProtKB">
        <authorList>
            <consortium name="WormBaseParasite"/>
        </authorList>
    </citation>
    <scope>IDENTIFICATION</scope>
</reference>
<proteinExistence type="predicted"/>
<dbReference type="AlphaFoldDB" id="A0A5K3FVJ1"/>
<name>A0A5K3FVJ1_MESCO</name>
<organism evidence="1">
    <name type="scientific">Mesocestoides corti</name>
    <name type="common">Flatworm</name>
    <dbReference type="NCBI Taxonomy" id="53468"/>
    <lineage>
        <taxon>Eukaryota</taxon>
        <taxon>Metazoa</taxon>
        <taxon>Spiralia</taxon>
        <taxon>Lophotrochozoa</taxon>
        <taxon>Platyhelminthes</taxon>
        <taxon>Cestoda</taxon>
        <taxon>Eucestoda</taxon>
        <taxon>Cyclophyllidea</taxon>
        <taxon>Mesocestoididae</taxon>
        <taxon>Mesocestoides</taxon>
    </lineage>
</organism>
<sequence length="147" mass="16272">MLIDARECIDGMTELVGCCCCRARAFGWSDLRVHEGGEDGLSAEGLRPRREEPGDGIPRICCVLPKIEDQSFRHLCDHGEPSHHGPNHDARLGDARVAGTTTRNSHRIHQEAHLTRCSSCLTFTSTLCSVTRCTNQVFFECVSVHLV</sequence>
<protein>
    <submittedName>
        <fullName evidence="1">Uncharacterized protein</fullName>
    </submittedName>
</protein>
<evidence type="ECO:0000313" key="1">
    <source>
        <dbReference type="WBParaSite" id="MCU_010404-RA"/>
    </source>
</evidence>
<accession>A0A5K3FVJ1</accession>